<evidence type="ECO:0000256" key="2">
    <source>
        <dbReference type="SAM" id="SignalP"/>
    </source>
</evidence>
<dbReference type="Proteomes" id="UP000293289">
    <property type="component" value="Unassembled WGS sequence"/>
</dbReference>
<feature type="signal peptide" evidence="2">
    <location>
        <begin position="1"/>
        <end position="30"/>
    </location>
</feature>
<evidence type="ECO:0008006" key="5">
    <source>
        <dbReference type="Google" id="ProtNLM"/>
    </source>
</evidence>
<evidence type="ECO:0000313" key="4">
    <source>
        <dbReference type="Proteomes" id="UP000293289"/>
    </source>
</evidence>
<evidence type="ECO:0000313" key="3">
    <source>
        <dbReference type="EMBL" id="RZS64571.1"/>
    </source>
</evidence>
<feature type="chain" id="PRO_5020974178" description="LPXTG-motif cell wall-anchored protein" evidence="2">
    <location>
        <begin position="31"/>
        <end position="258"/>
    </location>
</feature>
<organism evidence="3 4">
    <name type="scientific">Agromyces ramosus</name>
    <dbReference type="NCBI Taxonomy" id="33879"/>
    <lineage>
        <taxon>Bacteria</taxon>
        <taxon>Bacillati</taxon>
        <taxon>Actinomycetota</taxon>
        <taxon>Actinomycetes</taxon>
        <taxon>Micrococcales</taxon>
        <taxon>Microbacteriaceae</taxon>
        <taxon>Agromyces</taxon>
    </lineage>
</organism>
<protein>
    <recommendedName>
        <fullName evidence="5">LPXTG-motif cell wall-anchored protein</fullName>
    </recommendedName>
</protein>
<reference evidence="3 4" key="1">
    <citation type="submission" date="2019-02" db="EMBL/GenBank/DDBJ databases">
        <title>Genomic Encyclopedia of Type Strains, Phase IV (KMG-IV): sequencing the most valuable type-strain genomes for metagenomic binning, comparative biology and taxonomic classification.</title>
        <authorList>
            <person name="Goeker M."/>
        </authorList>
    </citation>
    <scope>NUCLEOTIDE SEQUENCE [LARGE SCALE GENOMIC DNA]</scope>
    <source>
        <strain evidence="3 4">DSM 43045</strain>
    </source>
</reference>
<keyword evidence="4" id="KW-1185">Reference proteome</keyword>
<gene>
    <name evidence="3" type="ORF">EV187_2958</name>
</gene>
<name>A0A4Q7MA50_9MICO</name>
<keyword evidence="1" id="KW-0812">Transmembrane</keyword>
<accession>A0A4Q7MA50</accession>
<dbReference type="AlphaFoldDB" id="A0A4Q7MA50"/>
<dbReference type="OrthoDB" id="5007716at2"/>
<sequence length="258" mass="25587">MNHRRAAGSLLTLGISAVLTIGAGVLPATADDEVVQSEVIGWVLSPEDAVIQSGESITYTATLVDEAGEPVDPQPAKAPYIGTDAAGDLANGLTITAFSPGPRAVMAVSVVDGVEYFGSTSLTVAGAPVALEITPSATSVDQGGTLTFEVTGVDEWGTPVDGSAATLTSSVATDVIDGLSVTFPTASPHTITAELDGVTASVTVEVIPAASTSATSDSDDPELAATGVDPLLGGTVGGALLLAGLASVLIVRRRSAQS</sequence>
<keyword evidence="1" id="KW-1133">Transmembrane helix</keyword>
<comment type="caution">
    <text evidence="3">The sequence shown here is derived from an EMBL/GenBank/DDBJ whole genome shotgun (WGS) entry which is preliminary data.</text>
</comment>
<feature type="transmembrane region" description="Helical" evidence="1">
    <location>
        <begin position="231"/>
        <end position="251"/>
    </location>
</feature>
<dbReference type="RefSeq" id="WP_130353784.1">
    <property type="nucleotide sequence ID" value="NZ_SGWY01000003.1"/>
</dbReference>
<proteinExistence type="predicted"/>
<keyword evidence="2" id="KW-0732">Signal</keyword>
<dbReference type="EMBL" id="SGWY01000003">
    <property type="protein sequence ID" value="RZS64571.1"/>
    <property type="molecule type" value="Genomic_DNA"/>
</dbReference>
<keyword evidence="1" id="KW-0472">Membrane</keyword>
<evidence type="ECO:0000256" key="1">
    <source>
        <dbReference type="SAM" id="Phobius"/>
    </source>
</evidence>